<dbReference type="Proteomes" id="UP000006821">
    <property type="component" value="Chromosome"/>
</dbReference>
<gene>
    <name evidence="2" type="ordered locus">MCA0535</name>
</gene>
<name>Q60BE2_METCA</name>
<protein>
    <submittedName>
        <fullName evidence="2">Uncharacterized protein</fullName>
    </submittedName>
</protein>
<organism evidence="2 3">
    <name type="scientific">Methylococcus capsulatus (strain ATCC 33009 / NCIMB 11132 / Bath)</name>
    <dbReference type="NCBI Taxonomy" id="243233"/>
    <lineage>
        <taxon>Bacteria</taxon>
        <taxon>Pseudomonadati</taxon>
        <taxon>Pseudomonadota</taxon>
        <taxon>Gammaproteobacteria</taxon>
        <taxon>Methylococcales</taxon>
        <taxon>Methylococcaceae</taxon>
        <taxon>Methylococcus</taxon>
    </lineage>
</organism>
<keyword evidence="1" id="KW-1133">Transmembrane helix</keyword>
<accession>Q60BE2</accession>
<keyword evidence="1" id="KW-0812">Transmembrane</keyword>
<feature type="transmembrane region" description="Helical" evidence="1">
    <location>
        <begin position="145"/>
        <end position="163"/>
    </location>
</feature>
<evidence type="ECO:0000313" key="2">
    <source>
        <dbReference type="EMBL" id="AAU93275.1"/>
    </source>
</evidence>
<evidence type="ECO:0000313" key="3">
    <source>
        <dbReference type="Proteomes" id="UP000006821"/>
    </source>
</evidence>
<reference evidence="2 3" key="1">
    <citation type="journal article" date="2004" name="PLoS Biol.">
        <title>Genomic insights into methanotrophy: the complete genome sequence of Methylococcus capsulatus (Bath).</title>
        <authorList>
            <person name="Ward N.L."/>
            <person name="Larsen O."/>
            <person name="Sakwa J."/>
            <person name="Bruseth L."/>
            <person name="Khouri H.M."/>
            <person name="Durkin A.S."/>
            <person name="Dimitrov G."/>
            <person name="Jiang L."/>
            <person name="Scanlan D."/>
            <person name="Kang K.H."/>
            <person name="Lewis M.R."/>
            <person name="Nelson K.E."/>
            <person name="Methe B.A."/>
            <person name="Wu M."/>
            <person name="Heidelberg J.F."/>
            <person name="Paulsen I.T."/>
            <person name="Fouts D.E."/>
            <person name="Ravel J."/>
            <person name="Tettelin H."/>
            <person name="Ren Q."/>
            <person name="Read T.D."/>
            <person name="DeBoy R.T."/>
            <person name="Seshadri R."/>
            <person name="Salzberg S.L."/>
            <person name="Jensen H.B."/>
            <person name="Birkeland N.K."/>
            <person name="Nelson W.C."/>
            <person name="Dodson R.J."/>
            <person name="Grindhaug S.H."/>
            <person name="Holt I.E."/>
            <person name="Eidhammer I."/>
            <person name="Jonasen I."/>
            <person name="Vanaken S."/>
            <person name="Utterback T.R."/>
            <person name="Feldblyum T.V."/>
            <person name="Fraser C.M."/>
            <person name="Lillehaug J.R."/>
            <person name="Eisen J.A."/>
        </authorList>
    </citation>
    <scope>NUCLEOTIDE SEQUENCE [LARGE SCALE GENOMIC DNA]</scope>
    <source>
        <strain evidence="3">ATCC 33009 / NCIMB 11132 / Bath</strain>
    </source>
</reference>
<evidence type="ECO:0000256" key="1">
    <source>
        <dbReference type="SAM" id="Phobius"/>
    </source>
</evidence>
<dbReference type="HOGENOM" id="CLU_1608901_0_0_6"/>
<sequence length="165" mass="18437">MITFRSGRERRGCPPSIPTALRFQYRTLSMTQPTAELVSIVHDKVPNRIRFRVPLIRYRQTYAEILKQSILKDSAAKGIYHAEPNITTGTLLVKYHPAIHSETQVVELVRSTVANLSTGSIEITAKHKNPRIGKMRPGAFFTRELVVSIVGNVVAGLILAFVATR</sequence>
<dbReference type="AlphaFoldDB" id="Q60BE2"/>
<dbReference type="KEGG" id="mca:MCA0535"/>
<dbReference type="EMBL" id="AE017282">
    <property type="protein sequence ID" value="AAU93275.1"/>
    <property type="molecule type" value="Genomic_DNA"/>
</dbReference>
<keyword evidence="1" id="KW-0472">Membrane</keyword>
<proteinExistence type="predicted"/>